<gene>
    <name evidence="3" type="ORF">HW115_09155</name>
</gene>
<evidence type="ECO:0000313" key="4">
    <source>
        <dbReference type="Proteomes" id="UP000557872"/>
    </source>
</evidence>
<dbReference type="NCBIfam" id="TIGR02595">
    <property type="entry name" value="PEP_CTERM"/>
    <property type="match status" value="1"/>
</dbReference>
<dbReference type="Proteomes" id="UP000557872">
    <property type="component" value="Unassembled WGS sequence"/>
</dbReference>
<evidence type="ECO:0000313" key="3">
    <source>
        <dbReference type="EMBL" id="NWK55776.1"/>
    </source>
</evidence>
<name>A0A851GEC4_9BACT</name>
<feature type="domain" description="Ice-binding protein C-terminal" evidence="2">
    <location>
        <begin position="219"/>
        <end position="241"/>
    </location>
</feature>
<reference evidence="3 4" key="1">
    <citation type="submission" date="2020-07" db="EMBL/GenBank/DDBJ databases">
        <title>Roseicoccus Jingziensis gen. nov., sp. nov., isolated from coastal seawater.</title>
        <authorList>
            <person name="Feng X."/>
        </authorList>
    </citation>
    <scope>NUCLEOTIDE SEQUENCE [LARGE SCALE GENOMIC DNA]</scope>
    <source>
        <strain evidence="3 4">N1E253</strain>
    </source>
</reference>
<keyword evidence="1" id="KW-0732">Signal</keyword>
<dbReference type="InterPro" id="IPR013424">
    <property type="entry name" value="Ice-binding_C"/>
</dbReference>
<accession>A0A851GEC4</accession>
<sequence length="242" mass="25901">MKKTSYTLYLFSVMLLGGGSLSAASTYTYDVSNVGPGNTLLSNDNWTGDDIANWKVGTFSGVGEYLRNSNDGDNTITRQNDANFSFTIDASTTSFSLETHGRFGVNGYFELGLVNSSGSLLVGLGADWYQQNRKCIILEGGRNYETGTSYPNNLDGVHAMKLDVDLLANSGNGSADLYFDGNLIIDDMALTLPDMTTATGLHFRSGTRYNGPGTIVITTIPEPSSTALLGIGGLALALRRRK</sequence>
<dbReference type="RefSeq" id="WP_178932317.1">
    <property type="nucleotide sequence ID" value="NZ_JACBAZ010000003.1"/>
</dbReference>
<dbReference type="AlphaFoldDB" id="A0A851GEC4"/>
<keyword evidence="4" id="KW-1185">Reference proteome</keyword>
<evidence type="ECO:0000259" key="2">
    <source>
        <dbReference type="Pfam" id="PF07589"/>
    </source>
</evidence>
<proteinExistence type="predicted"/>
<feature type="chain" id="PRO_5032459158" evidence="1">
    <location>
        <begin position="24"/>
        <end position="242"/>
    </location>
</feature>
<dbReference type="Pfam" id="PF07589">
    <property type="entry name" value="PEP-CTERM"/>
    <property type="match status" value="1"/>
</dbReference>
<evidence type="ECO:0000256" key="1">
    <source>
        <dbReference type="SAM" id="SignalP"/>
    </source>
</evidence>
<feature type="signal peptide" evidence="1">
    <location>
        <begin position="1"/>
        <end position="23"/>
    </location>
</feature>
<organism evidence="3 4">
    <name type="scientific">Oceaniferula marina</name>
    <dbReference type="NCBI Taxonomy" id="2748318"/>
    <lineage>
        <taxon>Bacteria</taxon>
        <taxon>Pseudomonadati</taxon>
        <taxon>Verrucomicrobiota</taxon>
        <taxon>Verrucomicrobiia</taxon>
        <taxon>Verrucomicrobiales</taxon>
        <taxon>Verrucomicrobiaceae</taxon>
        <taxon>Oceaniferula</taxon>
    </lineage>
</organism>
<protein>
    <submittedName>
        <fullName evidence="3">PEP-CTERM sorting domain-containing protein</fullName>
    </submittedName>
</protein>
<dbReference type="EMBL" id="JACBAZ010000003">
    <property type="protein sequence ID" value="NWK55776.1"/>
    <property type="molecule type" value="Genomic_DNA"/>
</dbReference>
<comment type="caution">
    <text evidence="3">The sequence shown here is derived from an EMBL/GenBank/DDBJ whole genome shotgun (WGS) entry which is preliminary data.</text>
</comment>